<feature type="chain" id="PRO_5034518175" evidence="1">
    <location>
        <begin position="20"/>
        <end position="292"/>
    </location>
</feature>
<proteinExistence type="predicted"/>
<dbReference type="Proteomes" id="UP000646827">
    <property type="component" value="Unassembled WGS sequence"/>
</dbReference>
<sequence length="292" mass="30300">MKLASITSAIVLMVVATSALPHGGHTSIGGSNGQVYNGGLGNGIAKAGVGADNSKKSSTNVVDVHHRRSYGGDYHGHGHGHDHDHDDDFEKVVVGGSNEVTYNGGAANGAAAGGLLSDNHQVSTTNIHTHDDEHDGHDIYVKGNNGKQFNGGLLNGLAEGGVAADNSKKSSTNVVDVHHRRSYGGNYHGHGHGHDHDHDYDFEKVVVGGSNEVTYNGGAANGAAAGGLLSDNHQVSTTNIHTHDDEHDGHDIYVKGNNGKQFNNGALNGAVEAGVLSNNKKEAYTSIVIDEH</sequence>
<organism evidence="2 3">
    <name type="scientific">Circinella minor</name>
    <dbReference type="NCBI Taxonomy" id="1195481"/>
    <lineage>
        <taxon>Eukaryota</taxon>
        <taxon>Fungi</taxon>
        <taxon>Fungi incertae sedis</taxon>
        <taxon>Mucoromycota</taxon>
        <taxon>Mucoromycotina</taxon>
        <taxon>Mucoromycetes</taxon>
        <taxon>Mucorales</taxon>
        <taxon>Lichtheimiaceae</taxon>
        <taxon>Circinella</taxon>
    </lineage>
</organism>
<feature type="signal peptide" evidence="1">
    <location>
        <begin position="1"/>
        <end position="19"/>
    </location>
</feature>
<keyword evidence="1" id="KW-0732">Signal</keyword>
<accession>A0A8H7S820</accession>
<dbReference type="AlphaFoldDB" id="A0A8H7S820"/>
<evidence type="ECO:0000313" key="2">
    <source>
        <dbReference type="EMBL" id="KAG2223773.1"/>
    </source>
</evidence>
<evidence type="ECO:0000256" key="1">
    <source>
        <dbReference type="SAM" id="SignalP"/>
    </source>
</evidence>
<keyword evidence="3" id="KW-1185">Reference proteome</keyword>
<reference evidence="2 3" key="1">
    <citation type="submission" date="2020-12" db="EMBL/GenBank/DDBJ databases">
        <title>Metabolic potential, ecology and presence of endohyphal bacteria is reflected in genomic diversity of Mucoromycotina.</title>
        <authorList>
            <person name="Muszewska A."/>
            <person name="Okrasinska A."/>
            <person name="Steczkiewicz K."/>
            <person name="Drgas O."/>
            <person name="Orlowska M."/>
            <person name="Perlinska-Lenart U."/>
            <person name="Aleksandrzak-Piekarczyk T."/>
            <person name="Szatraj K."/>
            <person name="Zielenkiewicz U."/>
            <person name="Pilsyk S."/>
            <person name="Malc E."/>
            <person name="Mieczkowski P."/>
            <person name="Kruszewska J.S."/>
            <person name="Biernat P."/>
            <person name="Pawlowska J."/>
        </authorList>
    </citation>
    <scope>NUCLEOTIDE SEQUENCE [LARGE SCALE GENOMIC DNA]</scope>
    <source>
        <strain evidence="2 3">CBS 142.35</strain>
    </source>
</reference>
<dbReference type="OrthoDB" id="10511733at2759"/>
<gene>
    <name evidence="2" type="ORF">INT45_003497</name>
</gene>
<evidence type="ECO:0000313" key="3">
    <source>
        <dbReference type="Proteomes" id="UP000646827"/>
    </source>
</evidence>
<protein>
    <submittedName>
        <fullName evidence="2">Uncharacterized protein</fullName>
    </submittedName>
</protein>
<dbReference type="EMBL" id="JAEPRB010000055">
    <property type="protein sequence ID" value="KAG2223773.1"/>
    <property type="molecule type" value="Genomic_DNA"/>
</dbReference>
<comment type="caution">
    <text evidence="2">The sequence shown here is derived from an EMBL/GenBank/DDBJ whole genome shotgun (WGS) entry which is preliminary data.</text>
</comment>
<name>A0A8H7S820_9FUNG</name>